<dbReference type="AlphaFoldDB" id="A0A0N0IU34"/>
<organism evidence="1 2">
    <name type="scientific">Chryseobacterium indologenes</name>
    <name type="common">Flavobacterium indologenes</name>
    <dbReference type="NCBI Taxonomy" id="253"/>
    <lineage>
        <taxon>Bacteria</taxon>
        <taxon>Pseudomonadati</taxon>
        <taxon>Bacteroidota</taxon>
        <taxon>Flavobacteriia</taxon>
        <taxon>Flavobacteriales</taxon>
        <taxon>Weeksellaceae</taxon>
        <taxon>Chryseobacterium group</taxon>
        <taxon>Chryseobacterium</taxon>
    </lineage>
</organism>
<evidence type="ECO:0000313" key="1">
    <source>
        <dbReference type="EMBL" id="KPE49252.1"/>
    </source>
</evidence>
<name>A0A0N0IU34_CHRID</name>
<dbReference type="Proteomes" id="UP000037953">
    <property type="component" value="Unassembled WGS sequence"/>
</dbReference>
<dbReference type="EMBL" id="LJOD01000020">
    <property type="protein sequence ID" value="KPE49252.1"/>
    <property type="molecule type" value="Genomic_DNA"/>
</dbReference>
<accession>A0A0N0IU34</accession>
<gene>
    <name evidence="1" type="ORF">AOB46_20725</name>
</gene>
<proteinExistence type="predicted"/>
<reference evidence="2" key="2">
    <citation type="submission" date="2015-09" db="EMBL/GenBank/DDBJ databases">
        <title>Draft genome sequence of a multidrug-resistant Chryseobacterium indologenes isolate from Malaysia.</title>
        <authorList>
            <person name="Yu C.Y."/>
            <person name="Ang G.Y."/>
            <person name="Chan K.-G."/>
        </authorList>
    </citation>
    <scope>NUCLEOTIDE SEQUENCE [LARGE SCALE GENOMIC DNA]</scope>
    <source>
        <strain evidence="2">CI_885</strain>
    </source>
</reference>
<comment type="caution">
    <text evidence="1">The sequence shown here is derived from an EMBL/GenBank/DDBJ whole genome shotgun (WGS) entry which is preliminary data.</text>
</comment>
<dbReference type="OrthoDB" id="954422at2"/>
<protein>
    <submittedName>
        <fullName evidence="1">Uncharacterized protein</fullName>
    </submittedName>
</protein>
<evidence type="ECO:0000313" key="2">
    <source>
        <dbReference type="Proteomes" id="UP000037953"/>
    </source>
</evidence>
<dbReference type="RefSeq" id="WP_062702989.1">
    <property type="nucleotide sequence ID" value="NZ_LJOD01000020.1"/>
</dbReference>
<reference evidence="1 2" key="1">
    <citation type="journal article" date="2015" name="Genom Data">
        <title>Draft genome sequence of a multidrug-resistant Chryseobacterium indologenes isolate from Malaysia.</title>
        <authorList>
            <person name="Yu C.Y."/>
            <person name="Ang G.Y."/>
            <person name="Cheng H.J."/>
            <person name="Cheong Y.M."/>
            <person name="Yin W.F."/>
            <person name="Chan K.G."/>
        </authorList>
    </citation>
    <scope>NUCLEOTIDE SEQUENCE [LARGE SCALE GENOMIC DNA]</scope>
    <source>
        <strain evidence="1 2">CI_885</strain>
    </source>
</reference>
<sequence>MPQYIDSYYLTEHRNSDLVYQFLNDFLPRHREISEDYPVPQFGKDKHRKTFYDVKDLLAYLDQNPDVDYIIYWENLIESAEIKQVTIQYTDDGKLVFGISIVGKEVDSEESISMFRKIKKYLNSSISCITGEEPPPSNSIEFIEFCNNRFIP</sequence>
<dbReference type="PATRIC" id="fig|253.9.peg.2545"/>